<proteinExistence type="predicted"/>
<dbReference type="InterPro" id="IPR045443">
    <property type="entry name" value="DUF6504"/>
</dbReference>
<dbReference type="AlphaFoldDB" id="A0AAU7TC44"/>
<sequence length="201" mass="22098">MWEFDDAVEVHSVSVDGVQTPDQFLWRGRLWRVRSVTSHWTETAAWWERGVIGTGHTHDPRATHRHADPSEANRTVLAADARTDVRTDAHAERRVAVDSLARIDAATVAEVCSAARGPRPTRSNRAGVAAAANPRSRPAATLPSLSHATPAAVGVLDAEWGPERAVFRVEAGCGRYGRQEMFDLAHDPASGRWQLERVTDR</sequence>
<dbReference type="EMBL" id="CP158165">
    <property type="protein sequence ID" value="XBV24219.1"/>
    <property type="molecule type" value="Genomic_DNA"/>
</dbReference>
<feature type="region of interest" description="Disordered" evidence="1">
    <location>
        <begin position="116"/>
        <end position="142"/>
    </location>
</feature>
<protein>
    <submittedName>
        <fullName evidence="3">DUF6504 family protein</fullName>
    </submittedName>
</protein>
<dbReference type="Pfam" id="PF20114">
    <property type="entry name" value="DUF6504"/>
    <property type="match status" value="1"/>
</dbReference>
<name>A0AAU7TC44_9ACTN</name>
<gene>
    <name evidence="3" type="ORF">ABN611_37395</name>
</gene>
<feature type="domain" description="DUF6504" evidence="2">
    <location>
        <begin position="4"/>
        <end position="200"/>
    </location>
</feature>
<organism evidence="3">
    <name type="scientific">Kribbella sp. HUAS MG21</name>
    <dbReference type="NCBI Taxonomy" id="3160966"/>
    <lineage>
        <taxon>Bacteria</taxon>
        <taxon>Bacillati</taxon>
        <taxon>Actinomycetota</taxon>
        <taxon>Actinomycetes</taxon>
        <taxon>Propionibacteriales</taxon>
        <taxon>Kribbellaceae</taxon>
        <taxon>Kribbella</taxon>
    </lineage>
</organism>
<accession>A0AAU7TC44</accession>
<evidence type="ECO:0000256" key="1">
    <source>
        <dbReference type="SAM" id="MobiDB-lite"/>
    </source>
</evidence>
<dbReference type="RefSeq" id="WP_350277043.1">
    <property type="nucleotide sequence ID" value="NZ_CP158165.1"/>
</dbReference>
<feature type="compositionally biased region" description="Low complexity" evidence="1">
    <location>
        <begin position="129"/>
        <end position="140"/>
    </location>
</feature>
<evidence type="ECO:0000313" key="3">
    <source>
        <dbReference type="EMBL" id="XBV24219.1"/>
    </source>
</evidence>
<evidence type="ECO:0000259" key="2">
    <source>
        <dbReference type="Pfam" id="PF20114"/>
    </source>
</evidence>
<reference evidence="3" key="1">
    <citation type="submission" date="2024-06" db="EMBL/GenBank/DDBJ databases">
        <title>Kribbella sp. strain HUAS MG21 genome sequences.</title>
        <authorList>
            <person name="Mo P."/>
        </authorList>
    </citation>
    <scope>NUCLEOTIDE SEQUENCE</scope>
    <source>
        <strain evidence="3">HUAS MG21</strain>
    </source>
</reference>